<protein>
    <submittedName>
        <fullName evidence="1">Uncharacterized protein</fullName>
    </submittedName>
</protein>
<reference evidence="1 2" key="1">
    <citation type="journal article" date="2011" name="J. Bacteriol.">
        <title>Genome sequence of strain IMCC3088, a proteorhodopsin-containing marine bacterium belonging to the OM60/NOR5 clade.</title>
        <authorList>
            <person name="Jang Y."/>
            <person name="Oh H.M."/>
            <person name="Kang I."/>
            <person name="Lee K."/>
            <person name="Yang S.J."/>
            <person name="Cho J.C."/>
        </authorList>
    </citation>
    <scope>NUCLEOTIDE SEQUENCE [LARGE SCALE GENOMIC DNA]</scope>
    <source>
        <strain evidence="1 2">IMCC3088</strain>
    </source>
</reference>
<gene>
    <name evidence="1" type="ORF">IMCC3088_1876</name>
</gene>
<dbReference type="Proteomes" id="UP000005615">
    <property type="component" value="Unassembled WGS sequence"/>
</dbReference>
<dbReference type="STRING" id="2518989.IMCC3088_1876"/>
<organism evidence="1 2">
    <name type="scientific">Aequoribacter fuscus</name>
    <dbReference type="NCBI Taxonomy" id="2518989"/>
    <lineage>
        <taxon>Bacteria</taxon>
        <taxon>Pseudomonadati</taxon>
        <taxon>Pseudomonadota</taxon>
        <taxon>Gammaproteobacteria</taxon>
        <taxon>Cellvibrionales</taxon>
        <taxon>Halieaceae</taxon>
        <taxon>Aequoribacter</taxon>
    </lineage>
</organism>
<keyword evidence="2" id="KW-1185">Reference proteome</keyword>
<evidence type="ECO:0000313" key="2">
    <source>
        <dbReference type="Proteomes" id="UP000005615"/>
    </source>
</evidence>
<comment type="caution">
    <text evidence="1">The sequence shown here is derived from an EMBL/GenBank/DDBJ whole genome shotgun (WGS) entry which is preliminary data.</text>
</comment>
<sequence length="73" mass="8253">MIISDSRILNFVKHTGAHCVEVLDDGTGYLLWLCDRVWVLHNHPELSESLSQNDDLIISKAMALIKRHGERAA</sequence>
<name>F3L2V2_9GAMM</name>
<dbReference type="AlphaFoldDB" id="F3L2V2"/>
<evidence type="ECO:0000313" key="1">
    <source>
        <dbReference type="EMBL" id="EGG29420.1"/>
    </source>
</evidence>
<dbReference type="EMBL" id="AEIG01000055">
    <property type="protein sequence ID" value="EGG29420.1"/>
    <property type="molecule type" value="Genomic_DNA"/>
</dbReference>
<proteinExistence type="predicted"/>
<accession>F3L2V2</accession>